<accession>A0A8S1M9L7</accession>
<keyword evidence="5" id="KW-0107">Calcium channel</keyword>
<keyword evidence="7" id="KW-0999">Mitochondrion inner membrane</keyword>
<feature type="domain" description="Calcium uniporter protein C-terminal" evidence="16">
    <location>
        <begin position="176"/>
        <end position="332"/>
    </location>
</feature>
<evidence type="ECO:0000256" key="3">
    <source>
        <dbReference type="ARBA" id="ARBA00022448"/>
    </source>
</evidence>
<keyword evidence="3" id="KW-0813">Transport</keyword>
<evidence type="ECO:0000256" key="10">
    <source>
        <dbReference type="ARBA" id="ARBA00023065"/>
    </source>
</evidence>
<comment type="catalytic activity">
    <reaction evidence="14">
        <text>Ca(2+)(in) = Ca(2+)(out)</text>
        <dbReference type="Rhea" id="RHEA:29671"/>
        <dbReference type="ChEBI" id="CHEBI:29108"/>
    </reaction>
</comment>
<evidence type="ECO:0000256" key="5">
    <source>
        <dbReference type="ARBA" id="ARBA00022673"/>
    </source>
</evidence>
<evidence type="ECO:0000256" key="6">
    <source>
        <dbReference type="ARBA" id="ARBA00022692"/>
    </source>
</evidence>
<dbReference type="GO" id="GO:1990246">
    <property type="term" value="C:uniplex complex"/>
    <property type="evidence" value="ECO:0007669"/>
    <property type="project" value="TreeGrafter"/>
</dbReference>
<dbReference type="GO" id="GO:0036444">
    <property type="term" value="P:calcium import into the mitochondrion"/>
    <property type="evidence" value="ECO:0007669"/>
    <property type="project" value="UniProtKB-ARBA"/>
</dbReference>
<protein>
    <recommendedName>
        <fullName evidence="16">Calcium uniporter protein C-terminal domain-containing protein</fullName>
    </recommendedName>
</protein>
<name>A0A8S1M9L7_PARPR</name>
<dbReference type="GO" id="GO:0051560">
    <property type="term" value="P:mitochondrial calcium ion homeostasis"/>
    <property type="evidence" value="ECO:0007669"/>
    <property type="project" value="InterPro"/>
</dbReference>
<dbReference type="AlphaFoldDB" id="A0A8S1M9L7"/>
<evidence type="ECO:0000256" key="14">
    <source>
        <dbReference type="ARBA" id="ARBA00036634"/>
    </source>
</evidence>
<keyword evidence="12 15" id="KW-0472">Membrane</keyword>
<dbReference type="OMA" id="SWEVMEP"/>
<evidence type="ECO:0000256" key="12">
    <source>
        <dbReference type="ARBA" id="ARBA00023136"/>
    </source>
</evidence>
<feature type="transmembrane region" description="Helical" evidence="15">
    <location>
        <begin position="253"/>
        <end position="273"/>
    </location>
</feature>
<keyword evidence="8" id="KW-0106">Calcium</keyword>
<dbReference type="InterPro" id="IPR039055">
    <property type="entry name" value="MCU_fam"/>
</dbReference>
<keyword evidence="13" id="KW-0407">Ion channel</keyword>
<keyword evidence="10" id="KW-0406">Ion transport</keyword>
<evidence type="ECO:0000256" key="9">
    <source>
        <dbReference type="ARBA" id="ARBA00022989"/>
    </source>
</evidence>
<keyword evidence="9 15" id="KW-1133">Transmembrane helix</keyword>
<evidence type="ECO:0000256" key="2">
    <source>
        <dbReference type="ARBA" id="ARBA00005653"/>
    </source>
</evidence>
<dbReference type="PANTHER" id="PTHR13462">
    <property type="entry name" value="CALCIUM UNIPORTER PROTEIN, MITOCHONDRIAL"/>
    <property type="match status" value="1"/>
</dbReference>
<evidence type="ECO:0000256" key="8">
    <source>
        <dbReference type="ARBA" id="ARBA00022837"/>
    </source>
</evidence>
<keyword evidence="11" id="KW-0496">Mitochondrion</keyword>
<keyword evidence="6 15" id="KW-0812">Transmembrane</keyword>
<evidence type="ECO:0000313" key="17">
    <source>
        <dbReference type="EMBL" id="CAD8076509.1"/>
    </source>
</evidence>
<keyword evidence="4" id="KW-0109">Calcium transport</keyword>
<dbReference type="PANTHER" id="PTHR13462:SF10">
    <property type="entry name" value="CALCIUM UNIPORTER PROTEIN, MITOCHONDRIAL"/>
    <property type="match status" value="1"/>
</dbReference>
<evidence type="ECO:0000256" key="4">
    <source>
        <dbReference type="ARBA" id="ARBA00022568"/>
    </source>
</evidence>
<reference evidence="17" key="1">
    <citation type="submission" date="2021-01" db="EMBL/GenBank/DDBJ databases">
        <authorList>
            <consortium name="Genoscope - CEA"/>
            <person name="William W."/>
        </authorList>
    </citation>
    <scope>NUCLEOTIDE SEQUENCE</scope>
</reference>
<dbReference type="GO" id="GO:0005262">
    <property type="term" value="F:calcium channel activity"/>
    <property type="evidence" value="ECO:0007669"/>
    <property type="project" value="UniProtKB-KW"/>
</dbReference>
<evidence type="ECO:0000256" key="15">
    <source>
        <dbReference type="SAM" id="Phobius"/>
    </source>
</evidence>
<evidence type="ECO:0000313" key="18">
    <source>
        <dbReference type="Proteomes" id="UP000688137"/>
    </source>
</evidence>
<sequence length="352" mass="41893">MQLFKVCKRFCSILQNVPKDLVDLKHVNFLKVKTAYLEQLKDQYILSLEFTKSPNETDDAMNITNNVELQIDPDLTVKEFVENCQEYLKDNVTLYSIDKVPLAGVNTMEQVIKEPFYLLTNNQHLFFVKQLSGYDKDDYSYIKSYFTRKHVPMLEKNILIQYLVRMDYVLQQNFKTTFFKNYSSSQQKIEYNDLVKVILDSYTNMRNTQSDHETDMYTQYFELKKTKEQLEEKKKEIMDSAVKFAKIQMFGGFLVLCGHFCFMGAGIYVYYNWDVMEPIGYFLNTGGMIYLSYQYFKLNDEWSHSKFSDYLINKNFVRLSRSNNFDIEKLNQINKQIQEIQDRIKTNIITNL</sequence>
<comment type="similarity">
    <text evidence="2">Belongs to the MCU (TC 1.A.77) family.</text>
</comment>
<organism evidence="17 18">
    <name type="scientific">Paramecium primaurelia</name>
    <dbReference type="NCBI Taxonomy" id="5886"/>
    <lineage>
        <taxon>Eukaryota</taxon>
        <taxon>Sar</taxon>
        <taxon>Alveolata</taxon>
        <taxon>Ciliophora</taxon>
        <taxon>Intramacronucleata</taxon>
        <taxon>Oligohymenophorea</taxon>
        <taxon>Peniculida</taxon>
        <taxon>Parameciidae</taxon>
        <taxon>Paramecium</taxon>
    </lineage>
</organism>
<gene>
    <name evidence="17" type="ORF">PPRIM_AZ9-3.1.T0560174</name>
</gene>
<evidence type="ECO:0000256" key="13">
    <source>
        <dbReference type="ARBA" id="ARBA00023303"/>
    </source>
</evidence>
<comment type="caution">
    <text evidence="17">The sequence shown here is derived from an EMBL/GenBank/DDBJ whole genome shotgun (WGS) entry which is preliminary data.</text>
</comment>
<evidence type="ECO:0000259" key="16">
    <source>
        <dbReference type="Pfam" id="PF04678"/>
    </source>
</evidence>
<evidence type="ECO:0000256" key="11">
    <source>
        <dbReference type="ARBA" id="ARBA00023128"/>
    </source>
</evidence>
<evidence type="ECO:0000256" key="7">
    <source>
        <dbReference type="ARBA" id="ARBA00022792"/>
    </source>
</evidence>
<dbReference type="GO" id="GO:0015292">
    <property type="term" value="F:uniporter activity"/>
    <property type="evidence" value="ECO:0007669"/>
    <property type="project" value="TreeGrafter"/>
</dbReference>
<evidence type="ECO:0000256" key="1">
    <source>
        <dbReference type="ARBA" id="ARBA00004448"/>
    </source>
</evidence>
<keyword evidence="18" id="KW-1185">Reference proteome</keyword>
<dbReference type="InterPro" id="IPR006769">
    <property type="entry name" value="MCU_C"/>
</dbReference>
<dbReference type="EMBL" id="CAJJDM010000057">
    <property type="protein sequence ID" value="CAD8076509.1"/>
    <property type="molecule type" value="Genomic_DNA"/>
</dbReference>
<dbReference type="Pfam" id="PF04678">
    <property type="entry name" value="MCU"/>
    <property type="match status" value="1"/>
</dbReference>
<dbReference type="Proteomes" id="UP000688137">
    <property type="component" value="Unassembled WGS sequence"/>
</dbReference>
<proteinExistence type="inferred from homology"/>
<comment type="subcellular location">
    <subcellularLocation>
        <location evidence="1">Mitochondrion inner membrane</location>
        <topology evidence="1">Multi-pass membrane protein</topology>
    </subcellularLocation>
</comment>